<evidence type="ECO:0008006" key="8">
    <source>
        <dbReference type="Google" id="ProtNLM"/>
    </source>
</evidence>
<dbReference type="Gene3D" id="1.50.10.20">
    <property type="match status" value="1"/>
</dbReference>
<reference evidence="7" key="1">
    <citation type="submission" date="2020-05" db="EMBL/GenBank/DDBJ databases">
        <title>Frigoriglobus tundricola gen. nov., sp. nov., a psychrotolerant cellulolytic planctomycete of the family Gemmataceae with two divergent copies of 16S rRNA gene.</title>
        <authorList>
            <person name="Kulichevskaya I.S."/>
            <person name="Ivanova A.A."/>
            <person name="Naumoff D.G."/>
            <person name="Beletsky A.V."/>
            <person name="Rijpstra W.I.C."/>
            <person name="Sinninghe Damste J.S."/>
            <person name="Mardanov A.V."/>
            <person name="Ravin N.V."/>
            <person name="Dedysh S.N."/>
        </authorList>
    </citation>
    <scope>NUCLEOTIDE SEQUENCE [LARGE SCALE GENOMIC DNA]</scope>
    <source>
        <strain evidence="7">PL17</strain>
    </source>
</reference>
<dbReference type="InterPro" id="IPR008930">
    <property type="entry name" value="Terpenoid_cyclase/PrenylTrfase"/>
</dbReference>
<dbReference type="Gene3D" id="2.60.40.1930">
    <property type="match status" value="1"/>
</dbReference>
<dbReference type="InterPro" id="IPR047565">
    <property type="entry name" value="Alpha-macroglob_thiol-ester_cl"/>
</dbReference>
<dbReference type="GO" id="GO:0005615">
    <property type="term" value="C:extracellular space"/>
    <property type="evidence" value="ECO:0007669"/>
    <property type="project" value="InterPro"/>
</dbReference>
<keyword evidence="3" id="KW-1133">Transmembrane helix</keyword>
<keyword evidence="3" id="KW-0472">Membrane</keyword>
<dbReference type="CDD" id="cd02891">
    <property type="entry name" value="A2M_like"/>
    <property type="match status" value="1"/>
</dbReference>
<organism evidence="6 7">
    <name type="scientific">Frigoriglobus tundricola</name>
    <dbReference type="NCBI Taxonomy" id="2774151"/>
    <lineage>
        <taxon>Bacteria</taxon>
        <taxon>Pseudomonadati</taxon>
        <taxon>Planctomycetota</taxon>
        <taxon>Planctomycetia</taxon>
        <taxon>Gemmatales</taxon>
        <taxon>Gemmataceae</taxon>
        <taxon>Frigoriglobus</taxon>
    </lineage>
</organism>
<dbReference type="Gene3D" id="2.60.40.10">
    <property type="entry name" value="Immunoglobulins"/>
    <property type="match status" value="1"/>
</dbReference>
<evidence type="ECO:0000256" key="3">
    <source>
        <dbReference type="SAM" id="Phobius"/>
    </source>
</evidence>
<protein>
    <recommendedName>
        <fullName evidence="8">Alpha-2-macroglobulin domain-containing protein</fullName>
    </recommendedName>
</protein>
<dbReference type="KEGG" id="ftj:FTUN_4382"/>
<feature type="transmembrane region" description="Helical" evidence="3">
    <location>
        <begin position="44"/>
        <end position="64"/>
    </location>
</feature>
<dbReference type="InterPro" id="IPR001599">
    <property type="entry name" value="Macroglobln_a2"/>
</dbReference>
<dbReference type="InterPro" id="IPR013783">
    <property type="entry name" value="Ig-like_fold"/>
</dbReference>
<gene>
    <name evidence="6" type="ORF">FTUN_4382</name>
</gene>
<evidence type="ECO:0000313" key="7">
    <source>
        <dbReference type="Proteomes" id="UP000503447"/>
    </source>
</evidence>
<dbReference type="RefSeq" id="WP_171472337.1">
    <property type="nucleotide sequence ID" value="NZ_CP053452.2"/>
</dbReference>
<proteinExistence type="inferred from homology"/>
<dbReference type="PANTHER" id="PTHR40094">
    <property type="entry name" value="ALPHA-2-MACROGLOBULIN HOMOLOG"/>
    <property type="match status" value="1"/>
</dbReference>
<dbReference type="InterPro" id="IPR041246">
    <property type="entry name" value="Bact_MG10"/>
</dbReference>
<dbReference type="SMART" id="SM01419">
    <property type="entry name" value="Thiol-ester_cl"/>
    <property type="match status" value="1"/>
</dbReference>
<dbReference type="InterPro" id="IPR002890">
    <property type="entry name" value="MG2"/>
</dbReference>
<dbReference type="SMART" id="SM01360">
    <property type="entry name" value="A2M"/>
    <property type="match status" value="1"/>
</dbReference>
<accession>A0A6M5YV81</accession>
<sequence length="1739" mass="184312">MRWTCSLSTRSSRPVARRAGLHGLSTRSSRPVARKAGLHGLSRGLAVLTAGLLCVSLVTALVAAKPERADPPPAPPPKVAKPREVVPLFAITEPATNAPALIVLPDECGVRGWVAGEKSYAGAKVTITAGQMEFEATVGADNTFHWAHTSEKPQPLAFSLATGTGKRLTARTTLPARPEGTRRTAFVITDRSAYRPGHTLKFVAYVHDTVDGIDFKPVADREYTVDVTSETRGTRAARLKLRSDAAGRLTGQYTFTDADALDHYRIAVAPPDEAAALAGGARVLLGEYRKTKVGMKLRGEVKDGKLLVTFDARDYLDRPVKGTSASWSAVVTKAAEVNKLALDPAAFVIAETGPPSADDFSALPDDERLLTLANGVSAASFAGFGARTVATREGTAEFAGDGPGSVNIDLLPEWLRGQHSVALTAAFVDETGRENRAVGTFPLTPVGEKAIAIAAPKEVYRTGENVPVTVTPVNLGARDAYATTVVVVELEAASSALWLAPQYSDEDGELAEHTRIPPLGAGKPKKKPAADGWKSLPVFDPVKRKVLTAVPVVNGRAEVDLKHPGAYKLLAVTRLADGTTLQAETGVVVKAPAKMPGVVLQLDARELSAGGHLTGTVHTRFAGAKMLLTLRDSGGVKLAKPLTAGANGTVRVDEVLPPNLRYGCSVCVQYPESAANVFADQHDLFVAPTDRTLTVSTTAPDTVGPGADVRLNFRVNREEEVDLVVSVFDESLLGVSGDLSGNIRDFYLADARGQGRAARDLAATRLGNVRIADLVLEAEAVLKDPDALAKEPGLKHRLETLTKDWKDEGKVKWMGMVTLVRLARLEVYLAGGACSDLFWEVPKSARLGDLFHLDTLDNGGPARLSATVIDNVVLIALAHHNGQDPWALHRGHFYPNGYAFGGYQFQGFNGFGSQFGQFGGFGNLGAQFGIQGGVWNMGFSGGGFGGGFGGGGFGGGGFGGRGFGFGGGVPSVAGIQGSFSHPGGNMGFSQPFVGGQMGMSFGFNRDFGAGPPLPALGVGNDVVRRDFADSAFWTAALRTDKTGRATAAFKVPDSLTNWRVQVTAVSPKMHVGSATSRFKTTRPIMIWPMLPRTFAEGDVVRVFGTVHNLTDREQNVRVHLKAENGAVLSAGEQVVTVPANGNVPAYWTYRAGKPGTTDLLMSATCAAGSDASLKKLPVVASTVPERVTVSGLVGKDDLKLTMPAGFDPKTAQVTVTVAPTLAADLADTLPYLVEYPYGCVEQTMSRFLPALRVGLILKQSGISTIKQLEEKLPKVVEAGQKRLIELQQPDGGWAWQGSGQTHEMMTPYAMFGLLAAEEAGYPCPNPGTIDRGMGRLRQYLDQSAGLWDLTIKQGWDAALAKPNGGRDTDVNDALFCLWVAALDADRLKKQGTNLNAWFARIDKTVGRAEMSDTGHALALELAAKHGQKPLADKLAAELRKRAQKAGDRVFWTKAGFSRWADNTTEVTATVMKALVAQDPKDPLIPGALAYFHSTKRGDRWDSTKDTACVLYALCDYLVAVRAGPAAAGSVKIALNGTGAGAVTLDSAASKSVRFAGTDLKAGGNTFRVTGAEASGGALVHVTVSFTRTGGTRTPARDHGVMVTRTVTLRGADGQWTELKSGASVPVGSYLKVNVTAVPRVGSLQYFLIESPKPAGCETISADERRFPAAQNAQGHVLREDREAMSCFHYESAASATAEFVVLAEFAGDFTLPPARGEQMYQPTSGGHSDSFLLKVTPKK</sequence>
<dbReference type="InterPro" id="IPR051802">
    <property type="entry name" value="YfhM-like"/>
</dbReference>
<feature type="domain" description="Alpha-2-macroglobulin bait region" evidence="4">
    <location>
        <begin position="598"/>
        <end position="735"/>
    </location>
</feature>
<evidence type="ECO:0000256" key="1">
    <source>
        <dbReference type="ARBA" id="ARBA00010556"/>
    </source>
</evidence>
<dbReference type="InterPro" id="IPR011626">
    <property type="entry name" value="Alpha-macroglobulin_TED"/>
</dbReference>
<dbReference type="SMART" id="SM01359">
    <property type="entry name" value="A2M_N_2"/>
    <property type="match status" value="1"/>
</dbReference>
<dbReference type="EMBL" id="CP053452">
    <property type="protein sequence ID" value="QJW96822.1"/>
    <property type="molecule type" value="Genomic_DNA"/>
</dbReference>
<keyword evidence="3" id="KW-0812">Transmembrane</keyword>
<feature type="domain" description="Alpha-2-macroglobulin" evidence="5">
    <location>
        <begin position="1030"/>
        <end position="1120"/>
    </location>
</feature>
<dbReference type="PANTHER" id="PTHR40094:SF1">
    <property type="entry name" value="UBIQUITIN DOMAIN-CONTAINING PROTEIN"/>
    <property type="match status" value="1"/>
</dbReference>
<name>A0A6M5YV81_9BACT</name>
<dbReference type="GO" id="GO:0004866">
    <property type="term" value="F:endopeptidase inhibitor activity"/>
    <property type="evidence" value="ECO:0007669"/>
    <property type="project" value="InterPro"/>
</dbReference>
<dbReference type="Pfam" id="PF01835">
    <property type="entry name" value="MG2"/>
    <property type="match status" value="1"/>
</dbReference>
<feature type="region of interest" description="Disordered" evidence="2">
    <location>
        <begin position="1716"/>
        <end position="1739"/>
    </location>
</feature>
<evidence type="ECO:0000259" key="5">
    <source>
        <dbReference type="SMART" id="SM01360"/>
    </source>
</evidence>
<dbReference type="Pfam" id="PF17973">
    <property type="entry name" value="bMG10"/>
    <property type="match status" value="1"/>
</dbReference>
<evidence type="ECO:0000256" key="2">
    <source>
        <dbReference type="SAM" id="MobiDB-lite"/>
    </source>
</evidence>
<keyword evidence="7" id="KW-1185">Reference proteome</keyword>
<dbReference type="SUPFAM" id="SSF48239">
    <property type="entry name" value="Terpenoid cyclases/Protein prenyltransferases"/>
    <property type="match status" value="1"/>
</dbReference>
<dbReference type="Pfam" id="PF07678">
    <property type="entry name" value="TED_complement"/>
    <property type="match status" value="1"/>
</dbReference>
<dbReference type="InterPro" id="IPR011625">
    <property type="entry name" value="A2M_N_BRD"/>
</dbReference>
<dbReference type="Gene3D" id="2.20.130.20">
    <property type="match status" value="1"/>
</dbReference>
<evidence type="ECO:0000259" key="4">
    <source>
        <dbReference type="SMART" id="SM01359"/>
    </source>
</evidence>
<comment type="similarity">
    <text evidence="1">Belongs to the protease inhibitor I39 (alpha-2-macroglobulin) family. Bacterial alpha-2-macroglobulin subfamily.</text>
</comment>
<dbReference type="Proteomes" id="UP000503447">
    <property type="component" value="Chromosome"/>
</dbReference>
<evidence type="ECO:0000313" key="6">
    <source>
        <dbReference type="EMBL" id="QJW96822.1"/>
    </source>
</evidence>
<dbReference type="Pfam" id="PF00207">
    <property type="entry name" value="A2M"/>
    <property type="match status" value="1"/>
</dbReference>